<protein>
    <submittedName>
        <fullName evidence="4">Yeats family protein</fullName>
    </submittedName>
</protein>
<dbReference type="InterPro" id="IPR038704">
    <property type="entry name" value="YEAST_sf"/>
</dbReference>
<organism evidence="4 5">
    <name type="scientific">Stylonychia lemnae</name>
    <name type="common">Ciliate</name>
    <dbReference type="NCBI Taxonomy" id="5949"/>
    <lineage>
        <taxon>Eukaryota</taxon>
        <taxon>Sar</taxon>
        <taxon>Alveolata</taxon>
        <taxon>Ciliophora</taxon>
        <taxon>Intramacronucleata</taxon>
        <taxon>Spirotrichea</taxon>
        <taxon>Stichotrichia</taxon>
        <taxon>Sporadotrichida</taxon>
        <taxon>Oxytrichidae</taxon>
        <taxon>Stylonychinae</taxon>
        <taxon>Stylonychia</taxon>
    </lineage>
</organism>
<gene>
    <name evidence="4" type="primary">Contig17263.g18386</name>
    <name evidence="4" type="ORF">STYLEM_2738</name>
</gene>
<evidence type="ECO:0000256" key="2">
    <source>
        <dbReference type="PROSITE-ProRule" id="PRU00376"/>
    </source>
</evidence>
<dbReference type="GO" id="GO:0006355">
    <property type="term" value="P:regulation of DNA-templated transcription"/>
    <property type="evidence" value="ECO:0007669"/>
    <property type="project" value="InterPro"/>
</dbReference>
<dbReference type="OrthoDB" id="654191at2759"/>
<dbReference type="EMBL" id="CCKQ01002644">
    <property type="protein sequence ID" value="CDW73750.1"/>
    <property type="molecule type" value="Genomic_DNA"/>
</dbReference>
<keyword evidence="1 2" id="KW-0539">Nucleus</keyword>
<dbReference type="OMA" id="FGNEHIM"/>
<sequence>MCRREYQQSFIPVINHELAAAIENQNKQKFQDRRQELIKVELPKDNNKIQIKFSFGNEHIMLQNSERFKSEYNANEIVENKHKWKVFIRIVRSREDKAILKASQFIEKVVFTLDPSFIEDEIEIKKEPFELSKIGWGTFDIPIEIFFKKETGKTDTVSLNHLLNFDGNGETKYFTVAFDKLKVKKLSEKKKVFH</sequence>
<dbReference type="InterPro" id="IPR055129">
    <property type="entry name" value="YEATS_dom"/>
</dbReference>
<accession>A0A077ZV31</accession>
<name>A0A077ZV31_STYLE</name>
<evidence type="ECO:0000313" key="5">
    <source>
        <dbReference type="Proteomes" id="UP000039865"/>
    </source>
</evidence>
<dbReference type="PANTHER" id="PTHR23195">
    <property type="entry name" value="YEATS DOMAIN"/>
    <property type="match status" value="1"/>
</dbReference>
<evidence type="ECO:0000313" key="4">
    <source>
        <dbReference type="EMBL" id="CDW73750.1"/>
    </source>
</evidence>
<dbReference type="Proteomes" id="UP000039865">
    <property type="component" value="Unassembled WGS sequence"/>
</dbReference>
<evidence type="ECO:0000256" key="1">
    <source>
        <dbReference type="ARBA" id="ARBA00023242"/>
    </source>
</evidence>
<dbReference type="PROSITE" id="PS51037">
    <property type="entry name" value="YEATS"/>
    <property type="match status" value="1"/>
</dbReference>
<keyword evidence="5" id="KW-1185">Reference proteome</keyword>
<reference evidence="4 5" key="1">
    <citation type="submission" date="2014-06" db="EMBL/GenBank/DDBJ databases">
        <authorList>
            <person name="Swart Estienne"/>
        </authorList>
    </citation>
    <scope>NUCLEOTIDE SEQUENCE [LARGE SCALE GENOMIC DNA]</scope>
    <source>
        <strain evidence="4 5">130c</strain>
    </source>
</reference>
<dbReference type="InParanoid" id="A0A077ZV31"/>
<dbReference type="AlphaFoldDB" id="A0A077ZV31"/>
<dbReference type="Pfam" id="PF03366">
    <property type="entry name" value="YEATS"/>
    <property type="match status" value="1"/>
</dbReference>
<proteinExistence type="predicted"/>
<dbReference type="Gene3D" id="2.60.40.1970">
    <property type="entry name" value="YEATS domain"/>
    <property type="match status" value="1"/>
</dbReference>
<evidence type="ECO:0000259" key="3">
    <source>
        <dbReference type="PROSITE" id="PS51037"/>
    </source>
</evidence>
<feature type="domain" description="YEATS" evidence="3">
    <location>
        <begin position="43"/>
        <end position="194"/>
    </location>
</feature>
<dbReference type="GO" id="GO:0005634">
    <property type="term" value="C:nucleus"/>
    <property type="evidence" value="ECO:0007669"/>
    <property type="project" value="UniProtKB-SubCell"/>
</dbReference>
<comment type="subcellular location">
    <subcellularLocation>
        <location evidence="2">Nucleus</location>
    </subcellularLocation>
</comment>
<dbReference type="InterPro" id="IPR005033">
    <property type="entry name" value="YEATS"/>
</dbReference>